<gene>
    <name evidence="3" type="ORF">OL497_00585</name>
</gene>
<evidence type="ECO:0000313" key="4">
    <source>
        <dbReference type="Proteomes" id="UP001207742"/>
    </source>
</evidence>
<sequence length="232" mass="25344">MKYFLLLVCSLCCVYVVSAQDCKGYYYLLNNAVVEMTIYDAKNNPGGRNVYTITQVHKDGTGTTSDFTSTYYDKDNKVLTNGAGHFKCDGSGVAIDMKVGMPSMPQLKDVSMEGKTAAAFLDYPTVMQAGQELKGGSFEMSGSIKGMDVDFNYAITNRKVKGNEKVTTPAGTWDCVKIGYDLSFMMKMMGAEVPMKLVAEEWFAPGFGVVKTRSFDKSGKPLGSTLITAVKR</sequence>
<dbReference type="InterPro" id="IPR049279">
    <property type="entry name" value="DUF3108-like"/>
</dbReference>
<keyword evidence="1" id="KW-0732">Signal</keyword>
<reference evidence="3 4" key="1">
    <citation type="submission" date="2022-10" db="EMBL/GenBank/DDBJ databases">
        <title>Chitinophaga nivalis PC15 sp. nov., isolated from Pyeongchang county, South Korea.</title>
        <authorList>
            <person name="Trinh H.N."/>
        </authorList>
    </citation>
    <scope>NUCLEOTIDE SEQUENCE [LARGE SCALE GENOMIC DNA]</scope>
    <source>
        <strain evidence="3 4">PC14</strain>
    </source>
</reference>
<organism evidence="3 4">
    <name type="scientific">Chitinophaga nivalis</name>
    <dbReference type="NCBI Taxonomy" id="2991709"/>
    <lineage>
        <taxon>Bacteria</taxon>
        <taxon>Pseudomonadati</taxon>
        <taxon>Bacteroidota</taxon>
        <taxon>Chitinophagia</taxon>
        <taxon>Chitinophagales</taxon>
        <taxon>Chitinophagaceae</taxon>
        <taxon>Chitinophaga</taxon>
    </lineage>
</organism>
<dbReference type="Proteomes" id="UP001207742">
    <property type="component" value="Unassembled WGS sequence"/>
</dbReference>
<evidence type="ECO:0000313" key="3">
    <source>
        <dbReference type="EMBL" id="MCW3482376.1"/>
    </source>
</evidence>
<name>A0ABT3IEP9_9BACT</name>
<dbReference type="Gene3D" id="2.40.360.20">
    <property type="match status" value="1"/>
</dbReference>
<evidence type="ECO:0000259" key="2">
    <source>
        <dbReference type="Pfam" id="PF21347"/>
    </source>
</evidence>
<feature type="signal peptide" evidence="1">
    <location>
        <begin position="1"/>
        <end position="19"/>
    </location>
</feature>
<keyword evidence="4" id="KW-1185">Reference proteome</keyword>
<dbReference type="Pfam" id="PF21347">
    <property type="entry name" value="DUF3108_like"/>
    <property type="match status" value="1"/>
</dbReference>
<comment type="caution">
    <text evidence="3">The sequence shown here is derived from an EMBL/GenBank/DDBJ whole genome shotgun (WGS) entry which is preliminary data.</text>
</comment>
<feature type="chain" id="PRO_5046114264" description="DUF3108 domain-containing protein" evidence="1">
    <location>
        <begin position="20"/>
        <end position="232"/>
    </location>
</feature>
<dbReference type="EMBL" id="JAPDNS010000001">
    <property type="protein sequence ID" value="MCW3482376.1"/>
    <property type="molecule type" value="Genomic_DNA"/>
</dbReference>
<protein>
    <recommendedName>
        <fullName evidence="2">DUF3108 domain-containing protein</fullName>
    </recommendedName>
</protein>
<feature type="domain" description="DUF3108" evidence="2">
    <location>
        <begin position="33"/>
        <end position="226"/>
    </location>
</feature>
<evidence type="ECO:0000256" key="1">
    <source>
        <dbReference type="SAM" id="SignalP"/>
    </source>
</evidence>
<dbReference type="RefSeq" id="WP_264726712.1">
    <property type="nucleotide sequence ID" value="NZ_JAPDNR010000001.1"/>
</dbReference>
<proteinExistence type="predicted"/>
<accession>A0ABT3IEP9</accession>